<organism evidence="2 3">
    <name type="scientific">Puccinia graminis f. sp. tritici</name>
    <dbReference type="NCBI Taxonomy" id="56615"/>
    <lineage>
        <taxon>Eukaryota</taxon>
        <taxon>Fungi</taxon>
        <taxon>Dikarya</taxon>
        <taxon>Basidiomycota</taxon>
        <taxon>Pucciniomycotina</taxon>
        <taxon>Pucciniomycetes</taxon>
        <taxon>Pucciniales</taxon>
        <taxon>Pucciniaceae</taxon>
        <taxon>Puccinia</taxon>
    </lineage>
</organism>
<sequence>MDELFRALFSCICLCAAGSSACKSGDEVAAAGVCRPGSKSLGEDALLPFSASVPMDGHFQTSRLSTPWASETYADFSLPHIVILSIASGPY</sequence>
<evidence type="ECO:0000313" key="2">
    <source>
        <dbReference type="EMBL" id="KAA1121534.1"/>
    </source>
</evidence>
<reference evidence="2 3" key="1">
    <citation type="submission" date="2019-05" db="EMBL/GenBank/DDBJ databases">
        <title>Emergence of the Ug99 lineage of the wheat stem rust pathogen through somatic hybridization.</title>
        <authorList>
            <person name="Li F."/>
            <person name="Upadhyaya N.M."/>
            <person name="Sperschneider J."/>
            <person name="Matny O."/>
            <person name="Nguyen-Phuc H."/>
            <person name="Mago R."/>
            <person name="Raley C."/>
            <person name="Miller M.E."/>
            <person name="Silverstein K.A.T."/>
            <person name="Henningsen E."/>
            <person name="Hirsch C.D."/>
            <person name="Visser B."/>
            <person name="Pretorius Z.A."/>
            <person name="Steffenson B.J."/>
            <person name="Schwessinger B."/>
            <person name="Dodds P.N."/>
            <person name="Figueroa M."/>
        </authorList>
    </citation>
    <scope>NUCLEOTIDE SEQUENCE [LARGE SCALE GENOMIC DNA]</scope>
    <source>
        <strain evidence="2 3">Ug99</strain>
    </source>
</reference>
<name>A0A5B0R9P9_PUCGR</name>
<accession>A0A5B0R9P9</accession>
<dbReference type="EMBL" id="VDEP01000238">
    <property type="protein sequence ID" value="KAA1121534.1"/>
    <property type="molecule type" value="Genomic_DNA"/>
</dbReference>
<keyword evidence="1" id="KW-0732">Signal</keyword>
<dbReference type="AlphaFoldDB" id="A0A5B0R9P9"/>
<evidence type="ECO:0000256" key="1">
    <source>
        <dbReference type="SAM" id="SignalP"/>
    </source>
</evidence>
<evidence type="ECO:0008006" key="4">
    <source>
        <dbReference type="Google" id="ProtNLM"/>
    </source>
</evidence>
<protein>
    <recommendedName>
        <fullName evidence="4">Secreted protein</fullName>
    </recommendedName>
</protein>
<dbReference type="Proteomes" id="UP000325313">
    <property type="component" value="Unassembled WGS sequence"/>
</dbReference>
<evidence type="ECO:0000313" key="3">
    <source>
        <dbReference type="Proteomes" id="UP000325313"/>
    </source>
</evidence>
<feature type="chain" id="PRO_5023138428" description="Secreted protein" evidence="1">
    <location>
        <begin position="22"/>
        <end position="91"/>
    </location>
</feature>
<gene>
    <name evidence="2" type="ORF">PGTUg99_031272</name>
</gene>
<comment type="caution">
    <text evidence="2">The sequence shown here is derived from an EMBL/GenBank/DDBJ whole genome shotgun (WGS) entry which is preliminary data.</text>
</comment>
<proteinExistence type="predicted"/>
<feature type="signal peptide" evidence="1">
    <location>
        <begin position="1"/>
        <end position="21"/>
    </location>
</feature>
<dbReference type="PROSITE" id="PS51257">
    <property type="entry name" value="PROKAR_LIPOPROTEIN"/>
    <property type="match status" value="1"/>
</dbReference>